<accession>A0A011NIB3</accession>
<dbReference type="PROSITE" id="PS50110">
    <property type="entry name" value="RESPONSE_REGULATORY"/>
    <property type="match status" value="1"/>
</dbReference>
<evidence type="ECO:0000259" key="7">
    <source>
        <dbReference type="PROSITE" id="PS50043"/>
    </source>
</evidence>
<dbReference type="InterPro" id="IPR036388">
    <property type="entry name" value="WH-like_DNA-bd_sf"/>
</dbReference>
<dbReference type="GO" id="GO:0003677">
    <property type="term" value="F:DNA binding"/>
    <property type="evidence" value="ECO:0007669"/>
    <property type="project" value="UniProtKB-KW"/>
</dbReference>
<gene>
    <name evidence="9" type="primary">fixJ_2</name>
    <name evidence="9" type="ORF">AW08_03760</name>
</gene>
<dbReference type="CDD" id="cd06170">
    <property type="entry name" value="LuxR_C_like"/>
    <property type="match status" value="1"/>
</dbReference>
<evidence type="ECO:0000313" key="9">
    <source>
        <dbReference type="EMBL" id="EXI64327.1"/>
    </source>
</evidence>
<dbReference type="InterPro" id="IPR001789">
    <property type="entry name" value="Sig_transdc_resp-reg_receiver"/>
</dbReference>
<feature type="domain" description="HTH luxR-type" evidence="7">
    <location>
        <begin position="137"/>
        <end position="202"/>
    </location>
</feature>
<dbReference type="FunFam" id="3.40.50.2300:FF:000018">
    <property type="entry name" value="DNA-binding transcriptional regulator NtrC"/>
    <property type="match status" value="1"/>
</dbReference>
<dbReference type="PATRIC" id="fig|1454001.3.peg.3792"/>
<reference evidence="9" key="1">
    <citation type="submission" date="2014-02" db="EMBL/GenBank/DDBJ databases">
        <title>Expanding our view of genomic diversity in Candidatus Accumulibacter clades.</title>
        <authorList>
            <person name="Skennerton C.T."/>
            <person name="Barr J.J."/>
            <person name="Slater F.R."/>
            <person name="Bond P.L."/>
            <person name="Tyson G.W."/>
        </authorList>
    </citation>
    <scope>NUCLEOTIDE SEQUENCE [LARGE SCALE GENOMIC DNA]</scope>
</reference>
<dbReference type="PROSITE" id="PS00622">
    <property type="entry name" value="HTH_LUXR_1"/>
    <property type="match status" value="1"/>
</dbReference>
<dbReference type="Gene3D" id="3.40.50.2300">
    <property type="match status" value="1"/>
</dbReference>
<dbReference type="Pfam" id="PF00196">
    <property type="entry name" value="GerE"/>
    <property type="match status" value="1"/>
</dbReference>
<dbReference type="PANTHER" id="PTHR44688">
    <property type="entry name" value="DNA-BINDING TRANSCRIPTIONAL ACTIVATOR DEVR_DOSR"/>
    <property type="match status" value="1"/>
</dbReference>
<keyword evidence="2" id="KW-0902">Two-component regulatory system</keyword>
<feature type="modified residue" description="4-aspartylphosphate" evidence="6">
    <location>
        <position position="56"/>
    </location>
</feature>
<feature type="domain" description="Response regulatory" evidence="8">
    <location>
        <begin position="7"/>
        <end position="121"/>
    </location>
</feature>
<proteinExistence type="predicted"/>
<evidence type="ECO:0000256" key="4">
    <source>
        <dbReference type="ARBA" id="ARBA00023125"/>
    </source>
</evidence>
<dbReference type="GO" id="GO:0006352">
    <property type="term" value="P:DNA-templated transcription initiation"/>
    <property type="evidence" value="ECO:0007669"/>
    <property type="project" value="InterPro"/>
</dbReference>
<dbReference type="InterPro" id="IPR011006">
    <property type="entry name" value="CheY-like_superfamily"/>
</dbReference>
<dbReference type="Gene3D" id="1.10.10.10">
    <property type="entry name" value="Winged helix-like DNA-binding domain superfamily/Winged helix DNA-binding domain"/>
    <property type="match status" value="1"/>
</dbReference>
<dbReference type="AlphaFoldDB" id="A0A011NIB3"/>
<dbReference type="GO" id="GO:0003700">
    <property type="term" value="F:DNA-binding transcription factor activity"/>
    <property type="evidence" value="ECO:0007669"/>
    <property type="project" value="InterPro"/>
</dbReference>
<evidence type="ECO:0000256" key="6">
    <source>
        <dbReference type="PROSITE-ProRule" id="PRU00169"/>
    </source>
</evidence>
<dbReference type="InterPro" id="IPR014284">
    <property type="entry name" value="RNA_pol_sigma-70_dom"/>
</dbReference>
<dbReference type="Proteomes" id="UP000020218">
    <property type="component" value="Unassembled WGS sequence"/>
</dbReference>
<dbReference type="STRING" id="1454001.AW08_03760"/>
<evidence type="ECO:0000256" key="2">
    <source>
        <dbReference type="ARBA" id="ARBA00023012"/>
    </source>
</evidence>
<sequence>MPHRSNTVFIVEDDPSVRDALALLLGLNGLSVVLFADAESFLAARRPDWYGCLLVDIRMPGMDGLTLQRRLRESGSWLPVIVMTGHGDVESARQAFRSEAVDFLEKPIDHSRLLSAIEDAFARQHLRQDDAERDTAVANLLQTLTPREREVMAQVVAGRHNREIARQLAISPRTVEVHKARLLAKLQVGSIADLVRLSLRAAEKDRR</sequence>
<keyword evidence="4" id="KW-0238">DNA-binding</keyword>
<dbReference type="GO" id="GO:0000160">
    <property type="term" value="P:phosphorelay signal transduction system"/>
    <property type="evidence" value="ECO:0007669"/>
    <property type="project" value="UniProtKB-KW"/>
</dbReference>
<keyword evidence="5" id="KW-0804">Transcription</keyword>
<dbReference type="PRINTS" id="PR00038">
    <property type="entry name" value="HTHLUXR"/>
</dbReference>
<evidence type="ECO:0000256" key="5">
    <source>
        <dbReference type="ARBA" id="ARBA00023163"/>
    </source>
</evidence>
<comment type="caution">
    <text evidence="9">The sequence shown here is derived from an EMBL/GenBank/DDBJ whole genome shotgun (WGS) entry which is preliminary data.</text>
</comment>
<name>A0A011NIB3_9PROT</name>
<protein>
    <submittedName>
        <fullName evidence="9">Transcriptional regulatory protein FixJ</fullName>
    </submittedName>
</protein>
<keyword evidence="3" id="KW-0805">Transcription regulation</keyword>
<keyword evidence="10" id="KW-1185">Reference proteome</keyword>
<dbReference type="InterPro" id="IPR000792">
    <property type="entry name" value="Tscrpt_reg_LuxR_C"/>
</dbReference>
<dbReference type="EMBL" id="JFAX01000038">
    <property type="protein sequence ID" value="EXI64327.1"/>
    <property type="molecule type" value="Genomic_DNA"/>
</dbReference>
<dbReference type="PANTHER" id="PTHR44688:SF16">
    <property type="entry name" value="DNA-BINDING TRANSCRIPTIONAL ACTIVATOR DEVR_DOSR"/>
    <property type="match status" value="1"/>
</dbReference>
<dbReference type="SMART" id="SM00421">
    <property type="entry name" value="HTH_LUXR"/>
    <property type="match status" value="1"/>
</dbReference>
<evidence type="ECO:0000256" key="1">
    <source>
        <dbReference type="ARBA" id="ARBA00022553"/>
    </source>
</evidence>
<dbReference type="Pfam" id="PF00072">
    <property type="entry name" value="Response_reg"/>
    <property type="match status" value="1"/>
</dbReference>
<evidence type="ECO:0000259" key="8">
    <source>
        <dbReference type="PROSITE" id="PS50110"/>
    </source>
</evidence>
<keyword evidence="1 6" id="KW-0597">Phosphoprotein</keyword>
<dbReference type="PROSITE" id="PS50043">
    <property type="entry name" value="HTH_LUXR_2"/>
    <property type="match status" value="1"/>
</dbReference>
<dbReference type="InterPro" id="IPR016032">
    <property type="entry name" value="Sig_transdc_resp-reg_C-effctor"/>
</dbReference>
<dbReference type="SUPFAM" id="SSF52172">
    <property type="entry name" value="CheY-like"/>
    <property type="match status" value="1"/>
</dbReference>
<evidence type="ECO:0000256" key="3">
    <source>
        <dbReference type="ARBA" id="ARBA00023015"/>
    </source>
</evidence>
<evidence type="ECO:0000313" key="10">
    <source>
        <dbReference type="Proteomes" id="UP000020218"/>
    </source>
</evidence>
<dbReference type="NCBIfam" id="TIGR02937">
    <property type="entry name" value="sigma70-ECF"/>
    <property type="match status" value="1"/>
</dbReference>
<dbReference type="SMART" id="SM00448">
    <property type="entry name" value="REC"/>
    <property type="match status" value="1"/>
</dbReference>
<dbReference type="SUPFAM" id="SSF46894">
    <property type="entry name" value="C-terminal effector domain of the bipartite response regulators"/>
    <property type="match status" value="1"/>
</dbReference>
<organism evidence="9 10">
    <name type="scientific">Candidatus Accumulibacter adjunctus</name>
    <dbReference type="NCBI Taxonomy" id="1454001"/>
    <lineage>
        <taxon>Bacteria</taxon>
        <taxon>Pseudomonadati</taxon>
        <taxon>Pseudomonadota</taxon>
        <taxon>Betaproteobacteria</taxon>
        <taxon>Candidatus Accumulibacter</taxon>
    </lineage>
</organism>